<evidence type="ECO:0000313" key="4">
    <source>
        <dbReference type="Proteomes" id="UP001491552"/>
    </source>
</evidence>
<evidence type="ECO:0008006" key="5">
    <source>
        <dbReference type="Google" id="ProtNLM"/>
    </source>
</evidence>
<gene>
    <name evidence="3" type="ORF">WMO66_02475</name>
</gene>
<organism evidence="3 4">
    <name type="scientific">Faecousia intestinalis</name>
    <dbReference type="NCBI Taxonomy" id="3133167"/>
    <lineage>
        <taxon>Bacteria</taxon>
        <taxon>Bacillati</taxon>
        <taxon>Bacillota</taxon>
        <taxon>Clostridia</taxon>
        <taxon>Eubacteriales</taxon>
        <taxon>Oscillospiraceae</taxon>
        <taxon>Faecousia</taxon>
    </lineage>
</organism>
<evidence type="ECO:0000256" key="1">
    <source>
        <dbReference type="SAM" id="MobiDB-lite"/>
    </source>
</evidence>
<feature type="signal peptide" evidence="2">
    <location>
        <begin position="1"/>
        <end position="17"/>
    </location>
</feature>
<protein>
    <recommendedName>
        <fullName evidence="5">DUF4352 domain-containing protein</fullName>
    </recommendedName>
</protein>
<feature type="compositionally biased region" description="Polar residues" evidence="1">
    <location>
        <begin position="50"/>
        <end position="61"/>
    </location>
</feature>
<feature type="chain" id="PRO_5046238936" description="DUF4352 domain-containing protein" evidence="2">
    <location>
        <begin position="18"/>
        <end position="269"/>
    </location>
</feature>
<name>A0ABV1G3Z9_9FIRM</name>
<reference evidence="3 4" key="1">
    <citation type="submission" date="2024-03" db="EMBL/GenBank/DDBJ databases">
        <title>Human intestinal bacterial collection.</title>
        <authorList>
            <person name="Pauvert C."/>
            <person name="Hitch T.C.A."/>
            <person name="Clavel T."/>
        </authorList>
    </citation>
    <scope>NUCLEOTIDE SEQUENCE [LARGE SCALE GENOMIC DNA]</scope>
    <source>
        <strain evidence="3 4">CLA-AA-H192</strain>
    </source>
</reference>
<evidence type="ECO:0000256" key="2">
    <source>
        <dbReference type="SAM" id="SignalP"/>
    </source>
</evidence>
<dbReference type="EMBL" id="JBBMFF010000124">
    <property type="protein sequence ID" value="MEQ2510121.1"/>
    <property type="molecule type" value="Genomic_DNA"/>
</dbReference>
<dbReference type="Proteomes" id="UP001491552">
    <property type="component" value="Unassembled WGS sequence"/>
</dbReference>
<proteinExistence type="predicted"/>
<keyword evidence="4" id="KW-1185">Reference proteome</keyword>
<sequence length="269" mass="28257">MKRIFAVLLALSLLLLAACSKGVSPTEPSQTEPATQAPTEPATDAPTEPSQTEPATEPSQPTEEEGPFTVTYAHAQADTHGSGEVWVQLLAEVTNTGSEPLTLGAADWTVCTPDGTELAVRKGVSAYPQTIEPGEKGWYYDEFTVDTAQTGELAVQYDGDALAASIRAAEQSGVRYAVSDVNLKDSVYGGVELTGRIRNDTAEQGSLVCVAAVLLDESEKPLGVVYAVLGSPLEAGAETTFGMSSEMLPPEVKSADIAQVETFAYPLAE</sequence>
<comment type="caution">
    <text evidence="3">The sequence shown here is derived from an EMBL/GenBank/DDBJ whole genome shotgun (WGS) entry which is preliminary data.</text>
</comment>
<evidence type="ECO:0000313" key="3">
    <source>
        <dbReference type="EMBL" id="MEQ2510121.1"/>
    </source>
</evidence>
<feature type="compositionally biased region" description="Low complexity" evidence="1">
    <location>
        <begin position="30"/>
        <end position="49"/>
    </location>
</feature>
<dbReference type="RefSeq" id="WP_349134826.1">
    <property type="nucleotide sequence ID" value="NZ_JBBMFF010000124.1"/>
</dbReference>
<accession>A0ABV1G3Z9</accession>
<dbReference type="PROSITE" id="PS51257">
    <property type="entry name" value="PROKAR_LIPOPROTEIN"/>
    <property type="match status" value="1"/>
</dbReference>
<feature type="region of interest" description="Disordered" evidence="1">
    <location>
        <begin position="23"/>
        <end position="66"/>
    </location>
</feature>
<keyword evidence="2" id="KW-0732">Signal</keyword>